<accession>A0A1C6VDX7</accession>
<name>A0A1C6VDX7_9ACTN</name>
<evidence type="ECO:0000256" key="1">
    <source>
        <dbReference type="SAM" id="MobiDB-lite"/>
    </source>
</evidence>
<gene>
    <name evidence="2" type="ORF">GA0070617_5504</name>
</gene>
<protein>
    <submittedName>
        <fullName evidence="2">Uncharacterized protein</fullName>
    </submittedName>
</protein>
<evidence type="ECO:0000313" key="3">
    <source>
        <dbReference type="Proteomes" id="UP000198937"/>
    </source>
</evidence>
<feature type="region of interest" description="Disordered" evidence="1">
    <location>
        <begin position="45"/>
        <end position="77"/>
    </location>
</feature>
<dbReference type="Proteomes" id="UP000198937">
    <property type="component" value="Unassembled WGS sequence"/>
</dbReference>
<reference evidence="2 3" key="1">
    <citation type="submission" date="2016-06" db="EMBL/GenBank/DDBJ databases">
        <authorList>
            <person name="Kjaerup R.B."/>
            <person name="Dalgaard T.S."/>
            <person name="Juul-Madsen H.R."/>
        </authorList>
    </citation>
    <scope>NUCLEOTIDE SEQUENCE [LARGE SCALE GENOMIC DNA]</scope>
    <source>
        <strain evidence="2 3">DSM 45577</strain>
    </source>
</reference>
<dbReference type="STRING" id="683228.GA0070617_5504"/>
<dbReference type="AlphaFoldDB" id="A0A1C6VDX7"/>
<keyword evidence="3" id="KW-1185">Reference proteome</keyword>
<sequence length="127" mass="13617">MATRKIRMRTRYASESQAIEPGQIGAVDVNEAKTLVDGGYAVYLADDGTDQKPTRTTPGKKARTQTPPSDGDEVPDGSITTVMAWIGDNRDRAAAALQAEQAKGDRARVKLVEDLTKLLADGDDGQQ</sequence>
<organism evidence="2 3">
    <name type="scientific">Micromonospora yangpuensis</name>
    <dbReference type="NCBI Taxonomy" id="683228"/>
    <lineage>
        <taxon>Bacteria</taxon>
        <taxon>Bacillati</taxon>
        <taxon>Actinomycetota</taxon>
        <taxon>Actinomycetes</taxon>
        <taxon>Micromonosporales</taxon>
        <taxon>Micromonosporaceae</taxon>
        <taxon>Micromonospora</taxon>
    </lineage>
</organism>
<proteinExistence type="predicted"/>
<dbReference type="EMBL" id="FMIA01000002">
    <property type="protein sequence ID" value="SCL64569.1"/>
    <property type="molecule type" value="Genomic_DNA"/>
</dbReference>
<dbReference type="RefSeq" id="WP_175440678.1">
    <property type="nucleotide sequence ID" value="NZ_BMMJ01000007.1"/>
</dbReference>
<evidence type="ECO:0000313" key="2">
    <source>
        <dbReference type="EMBL" id="SCL64569.1"/>
    </source>
</evidence>